<feature type="region of interest" description="Disordered" evidence="5">
    <location>
        <begin position="940"/>
        <end position="973"/>
    </location>
</feature>
<reference evidence="8 9" key="1">
    <citation type="submission" date="2022-11" db="UniProtKB">
        <authorList>
            <consortium name="WormBaseParasite"/>
        </authorList>
    </citation>
    <scope>IDENTIFICATION</scope>
</reference>
<feature type="compositionally biased region" description="Low complexity" evidence="5">
    <location>
        <begin position="599"/>
        <end position="611"/>
    </location>
</feature>
<dbReference type="WBParaSite" id="PgR045_g021_t05">
    <property type="protein sequence ID" value="PgR045_g021_t05"/>
    <property type="gene ID" value="PgR045_g021"/>
</dbReference>
<feature type="domain" description="FERM" evidence="6">
    <location>
        <begin position="27"/>
        <end position="371"/>
    </location>
</feature>
<dbReference type="InterPro" id="IPR041785">
    <property type="entry name" value="FRMD4A/B_FERM_C"/>
</dbReference>
<dbReference type="InterPro" id="IPR047176">
    <property type="entry name" value="FRMD4A/B"/>
</dbReference>
<dbReference type="Pfam" id="PF00373">
    <property type="entry name" value="FERM_M"/>
    <property type="match status" value="1"/>
</dbReference>
<evidence type="ECO:0000256" key="4">
    <source>
        <dbReference type="SAM" id="Coils"/>
    </source>
</evidence>
<evidence type="ECO:0000313" key="8">
    <source>
        <dbReference type="WBParaSite" id="PgR045_g021_t02"/>
    </source>
</evidence>
<dbReference type="InterPro" id="IPR019748">
    <property type="entry name" value="FERM_central"/>
</dbReference>
<evidence type="ECO:0000313" key="9">
    <source>
        <dbReference type="WBParaSite" id="PgR045_g021_t03"/>
    </source>
</evidence>
<sequence>YFRIPTTHNHFSHEMGRFRKSAMFEGRRSLIHLLDGQTLEIVLQPRLFVDELLNIVASHVSLKEPDGQYFGIAYVDESKQYHWLPNERRVLEFDFPRKAFTSELPLELYHNVKFFVHSILSLHHPATVELFFFEAKNQLCEGLLELDDTDYYRVAANFLHICDGDFSSDERAKSLLESVLPVPPRLLNACAVTHEECEQKIIAIYKGLRGTRKGSAILNFMQIAERSETYGSRFYCVHDKSGASWSVAVNNRGIFQYDPRDISKPRKVFTWRLLDNLYYRDRKFSIEVRDSRRIVHSSSNLKNIFDGTEELNVDDDLAKAVNDPTTQVSVSRRAVVPSSVCVHTFFCESSFLCKTLWSAAIAQHQFYLDQRTKANSKKILPSCQSGFDLCELSEKLNRLISQSSIASSLPSLSSLNSLNGGMRSAKIADGSCTSLPSLNSAYSQKSEEEKQRDLELYRELKRRKNELEEKLLAKLEELREVCIKEAEITGEMPKEIYKTLMPGEPEPKVKRRVGTAFCLSEDVFKKPLDNDDRLTRLETDVELHRKIVAAAERLAKDKSMNKSVRRKRQKDLIAATRKLRGLEMGLNQLRLSASKPDVSSTTNSATNANAAWPNYNCHASTPGVSRTGGSLVAKSCPTTPRGSVPDLSATDNEKSETEEDDERTPRSRCSQGMTACSSRTSITPRASSSYMCAMSGVSGLPPTPSRKPTLPMTKLVATMQMQQSSSIRIPTDDDLDNPLEVDFKPRSVSESASHLPLYDNVGYKSCASYKSTYRETNFPTLNDMGSLKSRVPRAHSEHTLPQPGREASVSSAVCMDGRQREIGTYNAFQQTSSWNGTCVKQGLNRDCSSVPESKSGLVTRAWNETTENCSRGISLGQSRSSSRCTNSVTGSQRRLAVPLSHSYSGGTDTASLDRRAIRNRQNSYGSLMKFGCALEDGCDGQSGSLQRNSSPSSTAGSQLISRMSPMSAPRVTTTFPVAHGGGLASIETSKPFESADVQRYQQRSPLISHNGTSVISSKRVLSASPNHRPPPPSYTSALRATASGMVLGNGSPLAKVTPANTDPHMEALLDFYKDVASRKGKTATIV</sequence>
<dbReference type="Pfam" id="PF11819">
    <property type="entry name" value="CUPID"/>
    <property type="match status" value="1"/>
</dbReference>
<evidence type="ECO:0000256" key="1">
    <source>
        <dbReference type="ARBA" id="ARBA00004496"/>
    </source>
</evidence>
<dbReference type="InterPro" id="IPR021774">
    <property type="entry name" value="CUPID"/>
</dbReference>
<dbReference type="PANTHER" id="PTHR46079:SF2">
    <property type="entry name" value="FERM DOMAIN-CONTAINING PROTEIN"/>
    <property type="match status" value="1"/>
</dbReference>
<dbReference type="SUPFAM" id="SSF54236">
    <property type="entry name" value="Ubiquitin-like"/>
    <property type="match status" value="1"/>
</dbReference>
<dbReference type="WBParaSite" id="PgR045_g021_t02">
    <property type="protein sequence ID" value="PgR045_g021_t02"/>
    <property type="gene ID" value="PgR045_g021"/>
</dbReference>
<name>A0A915BKX0_PARUN</name>
<dbReference type="SUPFAM" id="SSF50729">
    <property type="entry name" value="PH domain-like"/>
    <property type="match status" value="1"/>
</dbReference>
<dbReference type="InterPro" id="IPR011993">
    <property type="entry name" value="PH-like_dom_sf"/>
</dbReference>
<feature type="coiled-coil region" evidence="4">
    <location>
        <begin position="443"/>
        <end position="481"/>
    </location>
</feature>
<dbReference type="InterPro" id="IPR018980">
    <property type="entry name" value="FERM_PH-like_C"/>
</dbReference>
<dbReference type="WBParaSite" id="PgR045_g021_t04">
    <property type="protein sequence ID" value="PgR045_g021_t04"/>
    <property type="gene ID" value="PgR045_g021"/>
</dbReference>
<proteinExistence type="predicted"/>
<dbReference type="Gene3D" id="3.10.20.90">
    <property type="entry name" value="Phosphatidylinositol 3-kinase Catalytic Subunit, Chain A, domain 1"/>
    <property type="match status" value="1"/>
</dbReference>
<feature type="region of interest" description="Disordered" evidence="5">
    <location>
        <begin position="784"/>
        <end position="809"/>
    </location>
</feature>
<dbReference type="PANTHER" id="PTHR46079">
    <property type="entry name" value="FERM DOMAIN-CONTAINING PROTEIN 4"/>
    <property type="match status" value="1"/>
</dbReference>
<evidence type="ECO:0000313" key="10">
    <source>
        <dbReference type="WBParaSite" id="PgR045_g021_t04"/>
    </source>
</evidence>
<dbReference type="PROSITE" id="PS50057">
    <property type="entry name" value="FERM_3"/>
    <property type="match status" value="1"/>
</dbReference>
<keyword evidence="7" id="KW-1185">Reference proteome</keyword>
<evidence type="ECO:0000256" key="2">
    <source>
        <dbReference type="ARBA" id="ARBA00022490"/>
    </source>
</evidence>
<dbReference type="Pfam" id="PF09379">
    <property type="entry name" value="FERM_N"/>
    <property type="match status" value="1"/>
</dbReference>
<dbReference type="CDD" id="cd14473">
    <property type="entry name" value="FERM_B-lobe"/>
    <property type="match status" value="1"/>
</dbReference>
<feature type="region of interest" description="Disordered" evidence="5">
    <location>
        <begin position="593"/>
        <end position="682"/>
    </location>
</feature>
<dbReference type="InterPro" id="IPR014352">
    <property type="entry name" value="FERM/acyl-CoA-bd_prot_sf"/>
</dbReference>
<dbReference type="InterPro" id="IPR000299">
    <property type="entry name" value="FERM_domain"/>
</dbReference>
<dbReference type="SMART" id="SM00295">
    <property type="entry name" value="B41"/>
    <property type="match status" value="1"/>
</dbReference>
<organism evidence="7 10">
    <name type="scientific">Parascaris univalens</name>
    <name type="common">Nematode worm</name>
    <dbReference type="NCBI Taxonomy" id="6257"/>
    <lineage>
        <taxon>Eukaryota</taxon>
        <taxon>Metazoa</taxon>
        <taxon>Ecdysozoa</taxon>
        <taxon>Nematoda</taxon>
        <taxon>Chromadorea</taxon>
        <taxon>Rhabditida</taxon>
        <taxon>Spirurina</taxon>
        <taxon>Ascaridomorpha</taxon>
        <taxon>Ascaridoidea</taxon>
        <taxon>Ascarididae</taxon>
        <taxon>Parascaris</taxon>
    </lineage>
</organism>
<dbReference type="Pfam" id="PF09380">
    <property type="entry name" value="FERM_C"/>
    <property type="match status" value="1"/>
</dbReference>
<evidence type="ECO:0000256" key="5">
    <source>
        <dbReference type="SAM" id="MobiDB-lite"/>
    </source>
</evidence>
<dbReference type="InterPro" id="IPR018979">
    <property type="entry name" value="FERM_N"/>
</dbReference>
<dbReference type="CDD" id="cd13191">
    <property type="entry name" value="FERM_C_FRMD4A_FRMD4B"/>
    <property type="match status" value="1"/>
</dbReference>
<comment type="subcellular location">
    <subcellularLocation>
        <location evidence="1">Cytoplasm</location>
    </subcellularLocation>
</comment>
<feature type="compositionally biased region" description="Polar residues" evidence="5">
    <location>
        <begin position="873"/>
        <end position="892"/>
    </location>
</feature>
<accession>A0A915BKX0</accession>
<dbReference type="Gene3D" id="2.30.29.30">
    <property type="entry name" value="Pleckstrin-homology domain (PH domain)/Phosphotyrosine-binding domain (PTB)"/>
    <property type="match status" value="1"/>
</dbReference>
<dbReference type="InterPro" id="IPR019749">
    <property type="entry name" value="Band_41_domain"/>
</dbReference>
<evidence type="ECO:0000256" key="3">
    <source>
        <dbReference type="ARBA" id="ARBA00023054"/>
    </source>
</evidence>
<feature type="compositionally biased region" description="Polar residues" evidence="5">
    <location>
        <begin position="667"/>
        <end position="682"/>
    </location>
</feature>
<dbReference type="AlphaFoldDB" id="A0A915BKX0"/>
<dbReference type="SMART" id="SM01196">
    <property type="entry name" value="FERM_C"/>
    <property type="match status" value="1"/>
</dbReference>
<dbReference type="WBParaSite" id="PgR045_g021_t03">
    <property type="protein sequence ID" value="PgR045_g021_t03"/>
    <property type="gene ID" value="PgR045_g021"/>
</dbReference>
<dbReference type="InterPro" id="IPR029071">
    <property type="entry name" value="Ubiquitin-like_domsf"/>
</dbReference>
<dbReference type="GO" id="GO:0090162">
    <property type="term" value="P:establishment of epithelial cell polarity"/>
    <property type="evidence" value="ECO:0007669"/>
    <property type="project" value="InterPro"/>
</dbReference>
<evidence type="ECO:0000259" key="6">
    <source>
        <dbReference type="PROSITE" id="PS50057"/>
    </source>
</evidence>
<dbReference type="InterPro" id="IPR035963">
    <property type="entry name" value="FERM_2"/>
</dbReference>
<dbReference type="Proteomes" id="UP000887569">
    <property type="component" value="Unplaced"/>
</dbReference>
<evidence type="ECO:0000313" key="7">
    <source>
        <dbReference type="Proteomes" id="UP000887569"/>
    </source>
</evidence>
<feature type="compositionally biased region" description="Polar residues" evidence="5">
    <location>
        <begin position="941"/>
        <end position="961"/>
    </location>
</feature>
<keyword evidence="3 4" id="KW-0175">Coiled coil</keyword>
<protein>
    <submittedName>
        <fullName evidence="8 9">FERM domain-containing protein</fullName>
    </submittedName>
</protein>
<dbReference type="GO" id="GO:0005737">
    <property type="term" value="C:cytoplasm"/>
    <property type="evidence" value="ECO:0007669"/>
    <property type="project" value="UniProtKB-SubCell"/>
</dbReference>
<feature type="region of interest" description="Disordered" evidence="5">
    <location>
        <begin position="873"/>
        <end position="909"/>
    </location>
</feature>
<feature type="compositionally biased region" description="Polar residues" evidence="5">
    <location>
        <begin position="617"/>
        <end position="628"/>
    </location>
</feature>
<keyword evidence="2" id="KW-0963">Cytoplasm</keyword>
<dbReference type="Gene3D" id="1.20.80.10">
    <property type="match status" value="1"/>
</dbReference>
<dbReference type="SUPFAM" id="SSF47031">
    <property type="entry name" value="Second domain of FERM"/>
    <property type="match status" value="1"/>
</dbReference>